<feature type="transmembrane region" description="Helical" evidence="7">
    <location>
        <begin position="129"/>
        <end position="151"/>
    </location>
</feature>
<dbReference type="GO" id="GO:0016020">
    <property type="term" value="C:membrane"/>
    <property type="evidence" value="ECO:0007669"/>
    <property type="project" value="UniProtKB-SubCell"/>
</dbReference>
<keyword evidence="3 7" id="KW-0812">Transmembrane</keyword>
<reference evidence="8 9" key="1">
    <citation type="submission" date="2016-10" db="EMBL/GenBank/DDBJ databases">
        <authorList>
            <person name="de Groot N.N."/>
        </authorList>
    </citation>
    <scope>NUCLEOTIDE SEQUENCE [LARGE SCALE GENOMIC DNA]</scope>
    <source>
        <strain evidence="8 9">CGMCC 4.5739</strain>
    </source>
</reference>
<proteinExistence type="inferred from homology"/>
<evidence type="ECO:0000256" key="6">
    <source>
        <dbReference type="SAM" id="MobiDB-lite"/>
    </source>
</evidence>
<keyword evidence="5 7" id="KW-0472">Membrane</keyword>
<evidence type="ECO:0000256" key="4">
    <source>
        <dbReference type="ARBA" id="ARBA00022989"/>
    </source>
</evidence>
<feature type="transmembrane region" description="Helical" evidence="7">
    <location>
        <begin position="75"/>
        <end position="92"/>
    </location>
</feature>
<dbReference type="InterPro" id="IPR044772">
    <property type="entry name" value="NO3_transporter"/>
</dbReference>
<evidence type="ECO:0000256" key="2">
    <source>
        <dbReference type="ARBA" id="ARBA00008432"/>
    </source>
</evidence>
<gene>
    <name evidence="8" type="ORF">SAMN05421773_11330</name>
</gene>
<sequence>MSAPTTTPARRSGRWIEEWDPENEEFWERTGKKIAKRNLGFSIYAEHIGFSVWSMFAVLGLFMGPEYGIDPAGKFFLVAVASAVGAALRVPYGFAVARFGGRNWTIFSTAVLLIPATALLVVMEPGTSYTTFMIVAVFTGVGGANFASSMANINSYYPNRLKGWALGMNAGGGNIGVPVVQWMALLVIFLVGTGSPRVLIAIYLPLILTASFFAIRRMDNLATARNDTGASKEAVRQGHTWIMSFLYIGTFGSFIGYSFAFGLVLTNQFDRTPLEAASITFIGPLLSSLIRPVGGSLADKYGGGRVTLLNFALMIVFSGGVAAASVMESLPLFVASFIVLFLLTGIGNGSTFKMVPGIYLAKARAQGMTGQAAQLYARRLGGASMVIIGSVGAFGGLGINLALRQSFLSSGNGTAAFIAFCAFYVLCLAVTWAVYIRRRPAAPAAGGEGATATSEQQPVFAGV</sequence>
<dbReference type="RefSeq" id="WP_093840500.1">
    <property type="nucleotide sequence ID" value="NZ_FOLM01000013.1"/>
</dbReference>
<feature type="transmembrane region" description="Helical" evidence="7">
    <location>
        <begin position="276"/>
        <end position="294"/>
    </location>
</feature>
<keyword evidence="9" id="KW-1185">Reference proteome</keyword>
<feature type="transmembrane region" description="Helical" evidence="7">
    <location>
        <begin position="241"/>
        <end position="264"/>
    </location>
</feature>
<dbReference type="STRING" id="910347.SAMN05421773_11330"/>
<keyword evidence="4 7" id="KW-1133">Transmembrane helix</keyword>
<dbReference type="AlphaFoldDB" id="A0A1I1RKL4"/>
<evidence type="ECO:0000256" key="3">
    <source>
        <dbReference type="ARBA" id="ARBA00022692"/>
    </source>
</evidence>
<dbReference type="PANTHER" id="PTHR23515">
    <property type="entry name" value="HIGH-AFFINITY NITRATE TRANSPORTER 2.3"/>
    <property type="match status" value="1"/>
</dbReference>
<protein>
    <submittedName>
        <fullName evidence="8">MFS transporter, NNP family, nitrate/nitrite transporter</fullName>
    </submittedName>
</protein>
<dbReference type="Pfam" id="PF07690">
    <property type="entry name" value="MFS_1"/>
    <property type="match status" value="1"/>
</dbReference>
<feature type="transmembrane region" description="Helical" evidence="7">
    <location>
        <begin position="198"/>
        <end position="215"/>
    </location>
</feature>
<feature type="transmembrane region" description="Helical" evidence="7">
    <location>
        <begin position="172"/>
        <end position="192"/>
    </location>
</feature>
<dbReference type="EMBL" id="FOLM01000013">
    <property type="protein sequence ID" value="SFD32173.1"/>
    <property type="molecule type" value="Genomic_DNA"/>
</dbReference>
<dbReference type="GO" id="GO:0015112">
    <property type="term" value="F:nitrate transmembrane transporter activity"/>
    <property type="evidence" value="ECO:0007669"/>
    <property type="project" value="InterPro"/>
</dbReference>
<dbReference type="InterPro" id="IPR011701">
    <property type="entry name" value="MFS"/>
</dbReference>
<feature type="transmembrane region" description="Helical" evidence="7">
    <location>
        <begin position="415"/>
        <end position="435"/>
    </location>
</feature>
<evidence type="ECO:0000256" key="5">
    <source>
        <dbReference type="ARBA" id="ARBA00023136"/>
    </source>
</evidence>
<organism evidence="8 9">
    <name type="scientific">Streptomyces aidingensis</name>
    <dbReference type="NCBI Taxonomy" id="910347"/>
    <lineage>
        <taxon>Bacteria</taxon>
        <taxon>Bacillati</taxon>
        <taxon>Actinomycetota</taxon>
        <taxon>Actinomycetes</taxon>
        <taxon>Kitasatosporales</taxon>
        <taxon>Streptomycetaceae</taxon>
        <taxon>Streptomyces</taxon>
    </lineage>
</organism>
<dbReference type="Gene3D" id="1.20.1250.20">
    <property type="entry name" value="MFS general substrate transporter like domains"/>
    <property type="match status" value="1"/>
</dbReference>
<feature type="transmembrane region" description="Helical" evidence="7">
    <location>
        <begin position="333"/>
        <end position="361"/>
    </location>
</feature>
<dbReference type="InterPro" id="IPR036259">
    <property type="entry name" value="MFS_trans_sf"/>
</dbReference>
<dbReference type="Proteomes" id="UP000199207">
    <property type="component" value="Unassembled WGS sequence"/>
</dbReference>
<accession>A0A1I1RKL4</accession>
<feature type="transmembrane region" description="Helical" evidence="7">
    <location>
        <begin position="104"/>
        <end position="123"/>
    </location>
</feature>
<comment type="similarity">
    <text evidence="2">Belongs to the major facilitator superfamily. Nitrate/nitrite porter (TC 2.A.1.8) family.</text>
</comment>
<comment type="subcellular location">
    <subcellularLocation>
        <location evidence="1">Membrane</location>
        <topology evidence="1">Multi-pass membrane protein</topology>
    </subcellularLocation>
</comment>
<name>A0A1I1RKL4_9ACTN</name>
<feature type="transmembrane region" description="Helical" evidence="7">
    <location>
        <begin position="306"/>
        <end position="327"/>
    </location>
</feature>
<feature type="transmembrane region" description="Helical" evidence="7">
    <location>
        <begin position="382"/>
        <end position="403"/>
    </location>
</feature>
<dbReference type="SUPFAM" id="SSF103473">
    <property type="entry name" value="MFS general substrate transporter"/>
    <property type="match status" value="1"/>
</dbReference>
<feature type="transmembrane region" description="Helical" evidence="7">
    <location>
        <begin position="39"/>
        <end position="63"/>
    </location>
</feature>
<evidence type="ECO:0000313" key="9">
    <source>
        <dbReference type="Proteomes" id="UP000199207"/>
    </source>
</evidence>
<evidence type="ECO:0000256" key="1">
    <source>
        <dbReference type="ARBA" id="ARBA00004141"/>
    </source>
</evidence>
<dbReference type="CDD" id="cd17341">
    <property type="entry name" value="MFS_NRT2_like"/>
    <property type="match status" value="1"/>
</dbReference>
<evidence type="ECO:0000256" key="7">
    <source>
        <dbReference type="SAM" id="Phobius"/>
    </source>
</evidence>
<feature type="region of interest" description="Disordered" evidence="6">
    <location>
        <begin position="444"/>
        <end position="463"/>
    </location>
</feature>
<evidence type="ECO:0000313" key="8">
    <source>
        <dbReference type="EMBL" id="SFD32173.1"/>
    </source>
</evidence>
<dbReference type="OrthoDB" id="9771451at2"/>
<feature type="compositionally biased region" description="Low complexity" evidence="6">
    <location>
        <begin position="444"/>
        <end position="453"/>
    </location>
</feature>